<dbReference type="SUPFAM" id="SSF102712">
    <property type="entry name" value="JAB1/MPN domain"/>
    <property type="match status" value="1"/>
</dbReference>
<evidence type="ECO:0000256" key="3">
    <source>
        <dbReference type="ARBA" id="ARBA00022801"/>
    </source>
</evidence>
<keyword evidence="1" id="KW-0645">Protease</keyword>
<gene>
    <name evidence="7" type="ORF">LGH70_22235</name>
</gene>
<keyword evidence="3" id="KW-0378">Hydrolase</keyword>
<dbReference type="RefSeq" id="WP_226190087.1">
    <property type="nucleotide sequence ID" value="NZ_JAJADQ010000015.1"/>
</dbReference>
<organism evidence="7 8">
    <name type="scientific">Hymenobacter nitidus</name>
    <dbReference type="NCBI Taxonomy" id="2880929"/>
    <lineage>
        <taxon>Bacteria</taxon>
        <taxon>Pseudomonadati</taxon>
        <taxon>Bacteroidota</taxon>
        <taxon>Cytophagia</taxon>
        <taxon>Cytophagales</taxon>
        <taxon>Hymenobacteraceae</taxon>
        <taxon>Hymenobacter</taxon>
    </lineage>
</organism>
<dbReference type="EMBL" id="JAJADQ010000015">
    <property type="protein sequence ID" value="MCB2380327.1"/>
    <property type="molecule type" value="Genomic_DNA"/>
</dbReference>
<name>A0ABS8AIZ5_9BACT</name>
<keyword evidence="2" id="KW-0479">Metal-binding</keyword>
<protein>
    <submittedName>
        <fullName evidence="7">Mov34/MPN/PAD-1 family protein</fullName>
    </submittedName>
</protein>
<reference evidence="7" key="1">
    <citation type="submission" date="2021-10" db="EMBL/GenBank/DDBJ databases">
        <authorList>
            <person name="Dean J.D."/>
            <person name="Kim M.K."/>
            <person name="Newey C.N."/>
            <person name="Stoker T.S."/>
            <person name="Thompson D.W."/>
            <person name="Grose J.H."/>
        </authorList>
    </citation>
    <scope>NUCLEOTIDE SEQUENCE</scope>
    <source>
        <strain evidence="7">BT635</strain>
    </source>
</reference>
<feature type="domain" description="JAB" evidence="6">
    <location>
        <begin position="24"/>
        <end position="148"/>
    </location>
</feature>
<dbReference type="Gene3D" id="3.40.140.10">
    <property type="entry name" value="Cytidine Deaminase, domain 2"/>
    <property type="match status" value="1"/>
</dbReference>
<proteinExistence type="predicted"/>
<comment type="caution">
    <text evidence="7">The sequence shown here is derived from an EMBL/GenBank/DDBJ whole genome shotgun (WGS) entry which is preliminary data.</text>
</comment>
<evidence type="ECO:0000256" key="2">
    <source>
        <dbReference type="ARBA" id="ARBA00022723"/>
    </source>
</evidence>
<evidence type="ECO:0000259" key="6">
    <source>
        <dbReference type="Pfam" id="PF14464"/>
    </source>
</evidence>
<evidence type="ECO:0000313" key="7">
    <source>
        <dbReference type="EMBL" id="MCB2380327.1"/>
    </source>
</evidence>
<keyword evidence="5" id="KW-0482">Metalloprotease</keyword>
<dbReference type="Pfam" id="PF14464">
    <property type="entry name" value="Prok-JAB"/>
    <property type="match status" value="1"/>
</dbReference>
<sequence>MNEPEQQDLVFYRSGGGRVKVPAAVLSVMQSYAQHDPVATEAGGVMMGRYIASSNDVVIDVVTEPMPGDRRTRYSFYRDKRRHQAAMDAAWEASGHTCTYLGEWHTHPEERPTPSEIDIKGWNRRLCQDQFDEELFFLIIGTHEPRMWAAKSATTTWEPLKIKK</sequence>
<evidence type="ECO:0000256" key="4">
    <source>
        <dbReference type="ARBA" id="ARBA00022833"/>
    </source>
</evidence>
<evidence type="ECO:0000256" key="1">
    <source>
        <dbReference type="ARBA" id="ARBA00022670"/>
    </source>
</evidence>
<keyword evidence="8" id="KW-1185">Reference proteome</keyword>
<evidence type="ECO:0000256" key="5">
    <source>
        <dbReference type="ARBA" id="ARBA00023049"/>
    </source>
</evidence>
<dbReference type="InterPro" id="IPR028090">
    <property type="entry name" value="JAB_dom_prok"/>
</dbReference>
<accession>A0ABS8AIZ5</accession>
<evidence type="ECO:0000313" key="8">
    <source>
        <dbReference type="Proteomes" id="UP001165297"/>
    </source>
</evidence>
<dbReference type="Proteomes" id="UP001165297">
    <property type="component" value="Unassembled WGS sequence"/>
</dbReference>
<keyword evidence="4" id="KW-0862">Zinc</keyword>